<dbReference type="GO" id="GO:0000155">
    <property type="term" value="F:phosphorelay sensor kinase activity"/>
    <property type="evidence" value="ECO:0007669"/>
    <property type="project" value="InterPro"/>
</dbReference>
<feature type="transmembrane region" description="Helical" evidence="1">
    <location>
        <begin position="111"/>
        <end position="130"/>
    </location>
</feature>
<dbReference type="InterPro" id="IPR010559">
    <property type="entry name" value="Sig_transdc_His_kin_internal"/>
</dbReference>
<proteinExistence type="predicted"/>
<evidence type="ECO:0000256" key="1">
    <source>
        <dbReference type="SAM" id="Phobius"/>
    </source>
</evidence>
<dbReference type="Pfam" id="PF06580">
    <property type="entry name" value="His_kinase"/>
    <property type="match status" value="1"/>
</dbReference>
<dbReference type="InterPro" id="IPR036890">
    <property type="entry name" value="HATPase_C_sf"/>
</dbReference>
<feature type="transmembrane region" description="Helical" evidence="1">
    <location>
        <begin position="162"/>
        <end position="180"/>
    </location>
</feature>
<comment type="caution">
    <text evidence="4">The sequence shown here is derived from an EMBL/GenBank/DDBJ whole genome shotgun (WGS) entry which is preliminary data.</text>
</comment>
<dbReference type="PANTHER" id="PTHR34220:SF7">
    <property type="entry name" value="SENSOR HISTIDINE KINASE YPDA"/>
    <property type="match status" value="1"/>
</dbReference>
<dbReference type="EMBL" id="JAAAMI010000001">
    <property type="protein sequence ID" value="NDV42563.1"/>
    <property type="molecule type" value="Genomic_DNA"/>
</dbReference>
<evidence type="ECO:0000313" key="5">
    <source>
        <dbReference type="Proteomes" id="UP000468707"/>
    </source>
</evidence>
<keyword evidence="5" id="KW-1185">Reference proteome</keyword>
<keyword evidence="1" id="KW-1133">Transmembrane helix</keyword>
<keyword evidence="1" id="KW-0812">Transmembrane</keyword>
<dbReference type="Proteomes" id="UP000468707">
    <property type="component" value="Unassembled WGS sequence"/>
</dbReference>
<reference evidence="4 5" key="1">
    <citation type="submission" date="2020-01" db="EMBL/GenBank/DDBJ databases">
        <title>Muricauda sediminis sp.nov. 40Bstr401.</title>
        <authorList>
            <person name="Xue Z."/>
            <person name="Zhu S."/>
            <person name="Ren N."/>
            <person name="Chen T."/>
            <person name="Chen X."/>
            <person name="Chen J."/>
            <person name="Yang J."/>
        </authorList>
    </citation>
    <scope>NUCLEOTIDE SEQUENCE [LARGE SCALE GENOMIC DNA]</scope>
    <source>
        <strain evidence="4 5">40Bstr401</strain>
    </source>
</reference>
<feature type="transmembrane region" description="Helical" evidence="1">
    <location>
        <begin position="43"/>
        <end position="67"/>
    </location>
</feature>
<feature type="transmembrane region" description="Helical" evidence="1">
    <location>
        <begin position="137"/>
        <end position="156"/>
    </location>
</feature>
<dbReference type="PANTHER" id="PTHR34220">
    <property type="entry name" value="SENSOR HISTIDINE KINASE YPDA"/>
    <property type="match status" value="1"/>
</dbReference>
<dbReference type="InterPro" id="IPR011623">
    <property type="entry name" value="7TMR_DISM_rcpt_extracell_dom1"/>
</dbReference>
<sequence length="408" mass="47403">MLIFLNAKRLEFLYYSLFVFFSMIYLTRRLNLEFYMTLRESLIGLWFLAISQILINLMYLNFAINYLNTKLQYPKLHKFIQLTIIILVALIFLDTWVYFNGMYQMHDTLQNFQRILMTVFGLSSMIYLIFKTKDRLVIFIVLGSFIFLAGALGFLFTNDRHYMMTGSLIEFIIFSLGLAYKIKLQYEAKLTLQEEVSLKEISALRAQMNPHFIFNSLSSIQNLILKNDRPAALKYLTQFGKLARNVLESSNEAVVTLSEEIALLKSYLELESLRFDNAFEYTIELDENLDAGSLEIPLMLIQPFAENAIIHGLVGKKEGLKKLMFRFKKEGPFTIIEIEDNGVGRVVSRIHAEASKKQRKSRGMEITEKRLKMFNQNKVNQNKVEIVDKYDAYGNATGTKVIIQIFNP</sequence>
<name>A0A6I5KQ61_9FLAO</name>
<keyword evidence="1" id="KW-0472">Membrane</keyword>
<dbReference type="GO" id="GO:0016020">
    <property type="term" value="C:membrane"/>
    <property type="evidence" value="ECO:0007669"/>
    <property type="project" value="InterPro"/>
</dbReference>
<evidence type="ECO:0000259" key="2">
    <source>
        <dbReference type="Pfam" id="PF06580"/>
    </source>
</evidence>
<feature type="domain" description="Signal transduction histidine kinase internal region" evidence="2">
    <location>
        <begin position="200"/>
        <end position="278"/>
    </location>
</feature>
<dbReference type="AlphaFoldDB" id="A0A6I5KQ61"/>
<accession>A0A6I5KQ61</accession>
<evidence type="ECO:0000313" key="4">
    <source>
        <dbReference type="EMBL" id="NDV42563.1"/>
    </source>
</evidence>
<dbReference type="Gene3D" id="3.30.565.10">
    <property type="entry name" value="Histidine kinase-like ATPase, C-terminal domain"/>
    <property type="match status" value="1"/>
</dbReference>
<protein>
    <recommendedName>
        <fullName evidence="6">Signal transduction histidine kinase internal region domain-containing protein</fullName>
    </recommendedName>
</protein>
<feature type="transmembrane region" description="Helical" evidence="1">
    <location>
        <begin position="12"/>
        <end position="31"/>
    </location>
</feature>
<dbReference type="InterPro" id="IPR050640">
    <property type="entry name" value="Bact_2-comp_sensor_kinase"/>
</dbReference>
<organism evidence="4 5">
    <name type="scientific">Flagellimonas sediminis</name>
    <dbReference type="NCBI Taxonomy" id="2696468"/>
    <lineage>
        <taxon>Bacteria</taxon>
        <taxon>Pseudomonadati</taxon>
        <taxon>Bacteroidota</taxon>
        <taxon>Flavobacteriia</taxon>
        <taxon>Flavobacteriales</taxon>
        <taxon>Flavobacteriaceae</taxon>
        <taxon>Flagellimonas</taxon>
    </lineage>
</organism>
<dbReference type="Pfam" id="PF07695">
    <property type="entry name" value="7TMR-DISM_7TM"/>
    <property type="match status" value="1"/>
</dbReference>
<evidence type="ECO:0000259" key="3">
    <source>
        <dbReference type="Pfam" id="PF07695"/>
    </source>
</evidence>
<feature type="domain" description="7TM-DISM receptor extracellular" evidence="3">
    <location>
        <begin position="2"/>
        <end position="181"/>
    </location>
</feature>
<evidence type="ECO:0008006" key="6">
    <source>
        <dbReference type="Google" id="ProtNLM"/>
    </source>
</evidence>
<gene>
    <name evidence="4" type="ORF">GTK07_04425</name>
</gene>
<feature type="transmembrane region" description="Helical" evidence="1">
    <location>
        <begin position="79"/>
        <end position="99"/>
    </location>
</feature>